<dbReference type="EMBL" id="CP031320">
    <property type="protein sequence ID" value="AXK35106.1"/>
    <property type="molecule type" value="Genomic_DNA"/>
</dbReference>
<keyword evidence="4" id="KW-1185">Reference proteome</keyword>
<dbReference type="AlphaFoldDB" id="A0A345XTZ0"/>
<dbReference type="SMART" id="SM00776">
    <property type="entry name" value="NPCBM"/>
    <property type="match status" value="1"/>
</dbReference>
<organism evidence="3 4">
    <name type="scientific">Streptomyces armeniacus</name>
    <dbReference type="NCBI Taxonomy" id="83291"/>
    <lineage>
        <taxon>Bacteria</taxon>
        <taxon>Bacillati</taxon>
        <taxon>Actinomycetota</taxon>
        <taxon>Actinomycetes</taxon>
        <taxon>Kitasatosporales</taxon>
        <taxon>Streptomycetaceae</taxon>
        <taxon>Streptomyces</taxon>
    </lineage>
</organism>
<name>A0A345XTZ0_9ACTN</name>
<protein>
    <recommendedName>
        <fullName evidence="2">Glycosyl hydrolase family 98 putative carbohydrate-binding module domain-containing protein</fullName>
    </recommendedName>
</protein>
<dbReference type="KEGG" id="sarm:DVA86_23120"/>
<evidence type="ECO:0000259" key="2">
    <source>
        <dbReference type="SMART" id="SM00776"/>
    </source>
</evidence>
<accession>A0A345XTZ0</accession>
<evidence type="ECO:0000313" key="4">
    <source>
        <dbReference type="Proteomes" id="UP000254425"/>
    </source>
</evidence>
<feature type="domain" description="Glycosyl hydrolase family 98 putative carbohydrate-binding module" evidence="2">
    <location>
        <begin position="25"/>
        <end position="171"/>
    </location>
</feature>
<dbReference type="Proteomes" id="UP000254425">
    <property type="component" value="Chromosome"/>
</dbReference>
<feature type="compositionally biased region" description="Pro residues" evidence="1">
    <location>
        <begin position="8"/>
        <end position="27"/>
    </location>
</feature>
<proteinExistence type="predicted"/>
<evidence type="ECO:0000313" key="3">
    <source>
        <dbReference type="EMBL" id="AXK35106.1"/>
    </source>
</evidence>
<dbReference type="Pfam" id="PF08305">
    <property type="entry name" value="NPCBM"/>
    <property type="match status" value="1"/>
</dbReference>
<dbReference type="InterPro" id="IPR038637">
    <property type="entry name" value="NPCBM_sf"/>
</dbReference>
<dbReference type="SUPFAM" id="SSF49785">
    <property type="entry name" value="Galactose-binding domain-like"/>
    <property type="match status" value="1"/>
</dbReference>
<gene>
    <name evidence="3" type="ORF">DVA86_23120</name>
</gene>
<reference evidence="3 4" key="1">
    <citation type="submission" date="2018-07" db="EMBL/GenBank/DDBJ databases">
        <title>Draft genome of the type strain Streptomyces armeniacus ATCC 15676.</title>
        <authorList>
            <person name="Labana P."/>
            <person name="Gosse J.T."/>
            <person name="Boddy C.N."/>
        </authorList>
    </citation>
    <scope>NUCLEOTIDE SEQUENCE [LARGE SCALE GENOMIC DNA]</scope>
    <source>
        <strain evidence="3 4">ATCC 15676</strain>
    </source>
</reference>
<feature type="region of interest" description="Disordered" evidence="1">
    <location>
        <begin position="1"/>
        <end position="30"/>
    </location>
</feature>
<evidence type="ECO:0000256" key="1">
    <source>
        <dbReference type="SAM" id="MobiDB-lite"/>
    </source>
</evidence>
<sequence length="172" mass="18958">MGIRDSPVPEPTPTPTPTPPPKPPPPADYQLNRLEYDLLDRDGKKDEPTVRIGESSWMWQREQVRIDGKTYSHGITVNSLSRVTIDLNRACTAYDALAGVDQLTLGNRSVRFSVLGDGAQLWESPMVRRNQPPVPVHVPLNGVETLQLVVQPRGPMGAAALADWANSEITCR</sequence>
<dbReference type="InterPro" id="IPR013222">
    <property type="entry name" value="Glyco_hyd_98_carb-bd"/>
</dbReference>
<dbReference type="InterPro" id="IPR008979">
    <property type="entry name" value="Galactose-bd-like_sf"/>
</dbReference>
<dbReference type="Gene3D" id="2.60.120.1060">
    <property type="entry name" value="NPCBM/NEW2 domain"/>
    <property type="match status" value="1"/>
</dbReference>